<sequence>MIFPLITDLVIDYDGACTQGAQALSNEETIDPVDLLDFIKEAVTLSKDSVLPPTALCCFLEAVDQRALGQDQRCVDDDLTSRLGELFLTYNEDAFLGSGSARNVCSILIAYSVATVLGVTRLLGVLPMYRTLDMLRLPGRTLERVGFQIFMADIFGLTTEEREKAIHLLCLREQHRLVALITLNARAFLRQIPCTSFFPVVREAYLELSETNGGSLGAITDILIVLSKEMAPDFEQYYSSFLQSDLPPHLAAALAYVSSRLVREKGKERKVMAHILERMRGFVRSPSRFAAACLGLYALLCTCYEELVESAESLSELNSIILRFMSSVRDPEPYVYEMLQTLLKLLADIQSGEDPSSSLRKERDRHIVPYSSEVVSWTVLASIANGRAEHQAIKVISPEPLVSSARTLLKATSMSLAISVSELFRNEALSERFMAELHTYVPKALDEALALLQYPATSPYAQYYHLLGLATLPAMLRQTSQSVLLYNKTALLESLISVADHPALHSLQAREAWHELRTGGLAMMITSAPYSVGCELIAMHLQSFHATISGFIVGLQALSMASTQLTAQQNLGLLICLNAHADDFLTKQELQTATLYCAATLVAGVARTPDRRLIASLPLGCMRFIQICNDHSDKLGQAEAVFFTELLVHCSQSRPALGTLLQLIAGPMTPEPGLIIENEIRTRLECFTGVALKLADLDSIGGDMLVNTLTKQDVTIDVIRCLHGFEKVDAFTRRLQRDDPVHARCRTSLARVAGSFLEYFGFQNED</sequence>
<dbReference type="AlphaFoldDB" id="A0A4Z1SML7"/>
<evidence type="ECO:0000313" key="1">
    <source>
        <dbReference type="EMBL" id="TNJ26936.1"/>
    </source>
</evidence>
<gene>
    <name evidence="1" type="ORF">GMRT_15063</name>
</gene>
<protein>
    <submittedName>
        <fullName evidence="1">Uncharacterized protein</fullName>
    </submittedName>
</protein>
<dbReference type="Proteomes" id="UP000315496">
    <property type="component" value="Chromosome 4"/>
</dbReference>
<evidence type="ECO:0000313" key="2">
    <source>
        <dbReference type="Proteomes" id="UP000315496"/>
    </source>
</evidence>
<dbReference type="OrthoDB" id="2113341at2759"/>
<proteinExistence type="predicted"/>
<dbReference type="EMBL" id="VDLU01000004">
    <property type="protein sequence ID" value="TNJ26936.1"/>
    <property type="molecule type" value="Genomic_DNA"/>
</dbReference>
<comment type="caution">
    <text evidence="1">The sequence shown here is derived from an EMBL/GenBank/DDBJ whole genome shotgun (WGS) entry which is preliminary data.</text>
</comment>
<keyword evidence="2" id="KW-1185">Reference proteome</keyword>
<name>A0A4Z1SML7_GIAMU</name>
<organism evidence="1 2">
    <name type="scientific">Giardia muris</name>
    <dbReference type="NCBI Taxonomy" id="5742"/>
    <lineage>
        <taxon>Eukaryota</taxon>
        <taxon>Metamonada</taxon>
        <taxon>Diplomonadida</taxon>
        <taxon>Hexamitidae</taxon>
        <taxon>Giardiinae</taxon>
        <taxon>Giardia</taxon>
    </lineage>
</organism>
<dbReference type="VEuPathDB" id="GiardiaDB:GMRT_15063"/>
<reference evidence="1 2" key="1">
    <citation type="submission" date="2019-05" db="EMBL/GenBank/DDBJ databases">
        <title>The compact genome of Giardia muris reveals important steps in the evolution of intestinal protozoan parasites.</title>
        <authorList>
            <person name="Xu F."/>
            <person name="Jimenez-Gonzalez A."/>
            <person name="Einarsson E."/>
            <person name="Astvaldsson A."/>
            <person name="Peirasmaki D."/>
            <person name="Eckmann L."/>
            <person name="Andersson J.O."/>
            <person name="Svard S.G."/>
            <person name="Jerlstrom-Hultqvist J."/>
        </authorList>
    </citation>
    <scope>NUCLEOTIDE SEQUENCE [LARGE SCALE GENOMIC DNA]</scope>
    <source>
        <strain evidence="1 2">Roberts-Thomson</strain>
    </source>
</reference>
<accession>A0A4Z1SML7</accession>